<evidence type="ECO:0000313" key="1">
    <source>
        <dbReference type="EMBL" id="GFS81305.1"/>
    </source>
</evidence>
<dbReference type="GO" id="GO:0003676">
    <property type="term" value="F:nucleic acid binding"/>
    <property type="evidence" value="ECO:0007669"/>
    <property type="project" value="InterPro"/>
</dbReference>
<proteinExistence type="predicted"/>
<comment type="caution">
    <text evidence="1">The sequence shown here is derived from an EMBL/GenBank/DDBJ whole genome shotgun (WGS) entry which is preliminary data.</text>
</comment>
<dbReference type="AlphaFoldDB" id="A0A8X6T8C6"/>
<dbReference type="Proteomes" id="UP000887013">
    <property type="component" value="Unassembled WGS sequence"/>
</dbReference>
<accession>A0A8X6T8C6</accession>
<dbReference type="InterPro" id="IPR036397">
    <property type="entry name" value="RNaseH_sf"/>
</dbReference>
<dbReference type="OrthoDB" id="6774133at2759"/>
<evidence type="ECO:0000313" key="2">
    <source>
        <dbReference type="Proteomes" id="UP000887013"/>
    </source>
</evidence>
<organism evidence="1 2">
    <name type="scientific">Nephila pilipes</name>
    <name type="common">Giant wood spider</name>
    <name type="synonym">Nephila maculata</name>
    <dbReference type="NCBI Taxonomy" id="299642"/>
    <lineage>
        <taxon>Eukaryota</taxon>
        <taxon>Metazoa</taxon>
        <taxon>Ecdysozoa</taxon>
        <taxon>Arthropoda</taxon>
        <taxon>Chelicerata</taxon>
        <taxon>Arachnida</taxon>
        <taxon>Araneae</taxon>
        <taxon>Araneomorphae</taxon>
        <taxon>Entelegynae</taxon>
        <taxon>Araneoidea</taxon>
        <taxon>Nephilidae</taxon>
        <taxon>Nephila</taxon>
    </lineage>
</organism>
<dbReference type="EMBL" id="BMAW01002967">
    <property type="protein sequence ID" value="GFS81305.1"/>
    <property type="molecule type" value="Genomic_DNA"/>
</dbReference>
<protein>
    <submittedName>
        <fullName evidence="1">Uncharacterized protein</fullName>
    </submittedName>
</protein>
<sequence>MTGKCAFLRPRLPQSRSAIETLALQHLSESLIESKIIQVIWELIMNGTIVEFPWIPSHVDIDGKQRADLLSKRGTKARMEDIAIPLDSLKRCIRKETILYRNMELSNKTRDKSWENISND</sequence>
<dbReference type="Gene3D" id="3.30.420.10">
    <property type="entry name" value="Ribonuclease H-like superfamily/Ribonuclease H"/>
    <property type="match status" value="1"/>
</dbReference>
<reference evidence="1" key="1">
    <citation type="submission" date="2020-08" db="EMBL/GenBank/DDBJ databases">
        <title>Multicomponent nature underlies the extraordinary mechanical properties of spider dragline silk.</title>
        <authorList>
            <person name="Kono N."/>
            <person name="Nakamura H."/>
            <person name="Mori M."/>
            <person name="Yoshida Y."/>
            <person name="Ohtoshi R."/>
            <person name="Malay A.D."/>
            <person name="Moran D.A.P."/>
            <person name="Tomita M."/>
            <person name="Numata K."/>
            <person name="Arakawa K."/>
        </authorList>
    </citation>
    <scope>NUCLEOTIDE SEQUENCE</scope>
</reference>
<name>A0A8X6T8C6_NEPPI</name>
<gene>
    <name evidence="1" type="ORF">NPIL_234391</name>
</gene>
<keyword evidence="2" id="KW-1185">Reference proteome</keyword>